<dbReference type="PATRIC" id="fig|1710896.3.peg.2415"/>
<dbReference type="InterPro" id="IPR000182">
    <property type="entry name" value="GNAT_dom"/>
</dbReference>
<evidence type="ECO:0000313" key="2">
    <source>
        <dbReference type="EMBL" id="OBQ42999.1"/>
    </source>
</evidence>
<dbReference type="Gene3D" id="3.40.630.30">
    <property type="match status" value="1"/>
</dbReference>
<dbReference type="InterPro" id="IPR016181">
    <property type="entry name" value="Acyl_CoA_acyltransferase"/>
</dbReference>
<dbReference type="Pfam" id="PF10544">
    <property type="entry name" value="T5orf172"/>
    <property type="match status" value="1"/>
</dbReference>
<comment type="caution">
    <text evidence="2">The sequence shown here is derived from an EMBL/GenBank/DDBJ whole genome shotgun (WGS) entry which is preliminary data.</text>
</comment>
<dbReference type="Pfam" id="PF13673">
    <property type="entry name" value="Acetyltransf_10"/>
    <property type="match status" value="1"/>
</dbReference>
<dbReference type="EMBL" id="LJOW01000075">
    <property type="protein sequence ID" value="OBQ42999.1"/>
    <property type="molecule type" value="Genomic_DNA"/>
</dbReference>
<reference evidence="2 3" key="1">
    <citation type="submission" date="2015-09" db="EMBL/GenBank/DDBJ databases">
        <title>Aphanizomenon flos-aquae WA102.</title>
        <authorList>
            <person name="Driscoll C."/>
        </authorList>
    </citation>
    <scope>NUCLEOTIDE SEQUENCE [LARGE SCALE GENOMIC DNA]</scope>
    <source>
        <strain evidence="2">WA102</strain>
    </source>
</reference>
<dbReference type="PROSITE" id="PS51186">
    <property type="entry name" value="GNAT"/>
    <property type="match status" value="1"/>
</dbReference>
<sequence>MEIQIVLYIYSFPSYLREQPRVKIGRTSGSIETDPTELAWQRIRSQIKTSHPEEAKLLGAVRVPGEWVETTIHSQLKNKGYHISEAPGIEWFKFPNQKELQNFLDMLYRSIIIDDFSEFGGGRTDIKGDSFDSIISAFGVKKLNGKDFRNEIDLIKILNDELSPLYPGFPQWFDKTMKSSDSVFNVAYRDKQAIGVAIWKPKVNGIAKLSTLFVTEDYRRSGIGRNLILTCFEQWKAELIRRVFVTTAKVELVPFFERYGFWVEGIGREIYEREKHLPEWFLTKLFFYESDQNNLDTINKAKILFPSITSTFYQPKGREEISQIELKDGSIELSAVNNSLIYQFSLHSWLNLTYPAESVYTPQTAYIIPIEPQFLIQIFQKGKTVYYGRCVHKKFDMRGGLILFYASSPISGIVAIARIVNRYIGTPDKLYNDLGMKGVLALEEIGTEEKPRQAVEFDFLMPLCQVVHLNDLLSNGVLNGPPQTMHSLSLEHYRKAVKLGGIYAG</sequence>
<dbReference type="InterPro" id="IPR018306">
    <property type="entry name" value="Phage_T5_Orf172_DNA-bd"/>
</dbReference>
<gene>
    <name evidence="2" type="ORF">AN484_14805</name>
</gene>
<organism evidence="2 3">
    <name type="scientific">Aphanizomenon flos-aquae WA102</name>
    <dbReference type="NCBI Taxonomy" id="1710896"/>
    <lineage>
        <taxon>Bacteria</taxon>
        <taxon>Bacillati</taxon>
        <taxon>Cyanobacteriota</taxon>
        <taxon>Cyanophyceae</taxon>
        <taxon>Nostocales</taxon>
        <taxon>Aphanizomenonaceae</taxon>
        <taxon>Aphanizomenon</taxon>
    </lineage>
</organism>
<proteinExistence type="predicted"/>
<dbReference type="CDD" id="cd04301">
    <property type="entry name" value="NAT_SF"/>
    <property type="match status" value="1"/>
</dbReference>
<dbReference type="AlphaFoldDB" id="A0A1B7X0Y6"/>
<dbReference type="GO" id="GO:0016747">
    <property type="term" value="F:acyltransferase activity, transferring groups other than amino-acyl groups"/>
    <property type="evidence" value="ECO:0007669"/>
    <property type="project" value="InterPro"/>
</dbReference>
<protein>
    <recommendedName>
        <fullName evidence="1">N-acetyltransferase domain-containing protein</fullName>
    </recommendedName>
</protein>
<name>A0A1B7X0Y6_APHFL</name>
<evidence type="ECO:0000313" key="3">
    <source>
        <dbReference type="Proteomes" id="UP000092093"/>
    </source>
</evidence>
<dbReference type="Proteomes" id="UP000092093">
    <property type="component" value="Unassembled WGS sequence"/>
</dbReference>
<feature type="domain" description="N-acetyltransferase" evidence="1">
    <location>
        <begin position="143"/>
        <end position="284"/>
    </location>
</feature>
<dbReference type="SUPFAM" id="SSF55729">
    <property type="entry name" value="Acyl-CoA N-acyltransferases (Nat)"/>
    <property type="match status" value="1"/>
</dbReference>
<evidence type="ECO:0000259" key="1">
    <source>
        <dbReference type="PROSITE" id="PS51186"/>
    </source>
</evidence>
<accession>A0A1B7X0Y6</accession>
<dbReference type="Gene3D" id="2.30.130.30">
    <property type="entry name" value="Hypothetical protein"/>
    <property type="match status" value="1"/>
</dbReference>